<feature type="compositionally biased region" description="Low complexity" evidence="1">
    <location>
        <begin position="105"/>
        <end position="116"/>
    </location>
</feature>
<keyword evidence="3" id="KW-1185">Reference proteome</keyword>
<comment type="caution">
    <text evidence="2">The sequence shown here is derived from an EMBL/GenBank/DDBJ whole genome shotgun (WGS) entry which is preliminary data.</text>
</comment>
<dbReference type="Proteomes" id="UP000747399">
    <property type="component" value="Unassembled WGS sequence"/>
</dbReference>
<protein>
    <submittedName>
        <fullName evidence="2">Uncharacterized protein</fullName>
    </submittedName>
</protein>
<sequence length="169" mass="17487">YIRLNKSSSPLRSLSTSPSSPLRPAPASPSPSPRLPPCPGAPPAAASLRNRTPSLGPCVPASPFSPSCSSSYSSGGDCSRGSIPTTSPLASSSANSRMPNWRPMSSSNGSSSGVTSVVTIPPARIIKPNTDWGSVLGHISEGTEWRPAGTPDYRREILQGGPVRGLPRR</sequence>
<feature type="region of interest" description="Disordered" evidence="1">
    <location>
        <begin position="1"/>
        <end position="116"/>
    </location>
</feature>
<reference evidence="2" key="1">
    <citation type="journal article" date="2021" name="Proc. Natl. Acad. Sci. U.S.A.">
        <title>Three genomes in the algal genus Volvox reveal the fate of a haploid sex-determining region after a transition to homothallism.</title>
        <authorList>
            <person name="Yamamoto K."/>
            <person name="Hamaji T."/>
            <person name="Kawai-Toyooka H."/>
            <person name="Matsuzaki R."/>
            <person name="Takahashi F."/>
            <person name="Nishimura Y."/>
            <person name="Kawachi M."/>
            <person name="Noguchi H."/>
            <person name="Minakuchi Y."/>
            <person name="Umen J.G."/>
            <person name="Toyoda A."/>
            <person name="Nozaki H."/>
        </authorList>
    </citation>
    <scope>NUCLEOTIDE SEQUENCE</scope>
    <source>
        <strain evidence="2">NIES-3780</strain>
    </source>
</reference>
<feature type="compositionally biased region" description="Pro residues" evidence="1">
    <location>
        <begin position="21"/>
        <end position="42"/>
    </location>
</feature>
<feature type="compositionally biased region" description="Low complexity" evidence="1">
    <location>
        <begin position="57"/>
        <end position="82"/>
    </location>
</feature>
<evidence type="ECO:0000313" key="3">
    <source>
        <dbReference type="Proteomes" id="UP000747399"/>
    </source>
</evidence>
<proteinExistence type="predicted"/>
<feature type="non-terminal residue" evidence="2">
    <location>
        <position position="1"/>
    </location>
</feature>
<feature type="compositionally biased region" description="Polar residues" evidence="1">
    <location>
        <begin position="83"/>
        <end position="98"/>
    </location>
</feature>
<evidence type="ECO:0000256" key="1">
    <source>
        <dbReference type="SAM" id="MobiDB-lite"/>
    </source>
</evidence>
<dbReference type="AlphaFoldDB" id="A0A8J4EY12"/>
<accession>A0A8J4EY12</accession>
<name>A0A8J4EY12_9CHLO</name>
<evidence type="ECO:0000313" key="2">
    <source>
        <dbReference type="EMBL" id="GIL51791.1"/>
    </source>
</evidence>
<feature type="region of interest" description="Disordered" evidence="1">
    <location>
        <begin position="141"/>
        <end position="169"/>
    </location>
</feature>
<organism evidence="2 3">
    <name type="scientific">Volvox africanus</name>
    <dbReference type="NCBI Taxonomy" id="51714"/>
    <lineage>
        <taxon>Eukaryota</taxon>
        <taxon>Viridiplantae</taxon>
        <taxon>Chlorophyta</taxon>
        <taxon>core chlorophytes</taxon>
        <taxon>Chlorophyceae</taxon>
        <taxon>CS clade</taxon>
        <taxon>Chlamydomonadales</taxon>
        <taxon>Volvocaceae</taxon>
        <taxon>Volvox</taxon>
    </lineage>
</organism>
<gene>
    <name evidence="2" type="ORF">Vafri_7706</name>
</gene>
<dbReference type="EMBL" id="BNCO01000011">
    <property type="protein sequence ID" value="GIL51791.1"/>
    <property type="molecule type" value="Genomic_DNA"/>
</dbReference>
<feature type="compositionally biased region" description="Low complexity" evidence="1">
    <location>
        <begin position="7"/>
        <end position="20"/>
    </location>
</feature>